<comment type="caution">
    <text evidence="1">The sequence shown here is derived from an EMBL/GenBank/DDBJ whole genome shotgun (WGS) entry which is preliminary data.</text>
</comment>
<evidence type="ECO:0000313" key="2">
    <source>
        <dbReference type="Proteomes" id="UP001343724"/>
    </source>
</evidence>
<organism evidence="1 2">
    <name type="scientific">Adlercreutzia shanghongiae</name>
    <dbReference type="NCBI Taxonomy" id="3111773"/>
    <lineage>
        <taxon>Bacteria</taxon>
        <taxon>Bacillati</taxon>
        <taxon>Actinomycetota</taxon>
        <taxon>Coriobacteriia</taxon>
        <taxon>Eggerthellales</taxon>
        <taxon>Eggerthellaceae</taxon>
        <taxon>Adlercreutzia</taxon>
    </lineage>
</organism>
<proteinExistence type="predicted"/>
<dbReference type="NCBIfam" id="TIGR01784">
    <property type="entry name" value="T_den_put_tspse"/>
    <property type="match status" value="1"/>
</dbReference>
<sequence>MAKGRLKFTNRWMFNRVMCEEDVCREVLRAVTGIEAGEIVYLNAEQCYEPAAAEKGVRMDVVAKEDGRVYDIEMQVDREPSMGRRLRYYQAAMDIASLEKGHAYSKLPESFIVFFCMYDPFGMGLPVYSIERMCVEAKEMRVGDGSHWTALNARAWVEAGGAVGEMLEYVGTGKATGPLTERIDWLVAEFNKDKKWVGRVHTLEQEMEMQVSEAEAAFGRLIVLLLDAGRVEDARRAATDAGYREELMRELGRE</sequence>
<accession>A0ABU6IVE8</accession>
<dbReference type="Proteomes" id="UP001343724">
    <property type="component" value="Unassembled WGS sequence"/>
</dbReference>
<keyword evidence="2" id="KW-1185">Reference proteome</keyword>
<dbReference type="EMBL" id="JAYMFH010000001">
    <property type="protein sequence ID" value="MEC4293808.1"/>
    <property type="molecule type" value="Genomic_DNA"/>
</dbReference>
<name>A0ABU6IVE8_9ACTN</name>
<dbReference type="InterPro" id="IPR010106">
    <property type="entry name" value="RpnA"/>
</dbReference>
<gene>
    <name evidence="1" type="ORF">VJ920_00605</name>
</gene>
<dbReference type="Pfam" id="PF12784">
    <property type="entry name" value="PDDEXK_2"/>
    <property type="match status" value="1"/>
</dbReference>
<protein>
    <submittedName>
        <fullName evidence="1">Rpn family recombination-promoting nuclease/putative transposase</fullName>
    </submittedName>
</protein>
<dbReference type="RefSeq" id="WP_326438290.1">
    <property type="nucleotide sequence ID" value="NZ_JAYMFH010000001.1"/>
</dbReference>
<reference evidence="1 2" key="1">
    <citation type="submission" date="2024-01" db="EMBL/GenBank/DDBJ databases">
        <title>novel species in genus Adlercreutzia.</title>
        <authorList>
            <person name="Liu X."/>
        </authorList>
    </citation>
    <scope>NUCLEOTIDE SEQUENCE [LARGE SCALE GENOMIC DNA]</scope>
    <source>
        <strain evidence="1 2">R22</strain>
    </source>
</reference>
<evidence type="ECO:0000313" key="1">
    <source>
        <dbReference type="EMBL" id="MEC4293808.1"/>
    </source>
</evidence>